<keyword evidence="3" id="KW-0540">Nuclease</keyword>
<dbReference type="NCBIfam" id="TIGR00043">
    <property type="entry name" value="rRNA maturation RNase YbeY"/>
    <property type="match status" value="1"/>
</dbReference>
<dbReference type="GO" id="GO:0004519">
    <property type="term" value="F:endonuclease activity"/>
    <property type="evidence" value="ECO:0007669"/>
    <property type="project" value="UniProtKB-KW"/>
</dbReference>
<organism evidence="8">
    <name type="scientific">marine sediment metagenome</name>
    <dbReference type="NCBI Taxonomy" id="412755"/>
    <lineage>
        <taxon>unclassified sequences</taxon>
        <taxon>metagenomes</taxon>
        <taxon>ecological metagenomes</taxon>
    </lineage>
</organism>
<dbReference type="Pfam" id="PF02130">
    <property type="entry name" value="YbeY"/>
    <property type="match status" value="1"/>
</dbReference>
<dbReference type="PANTHER" id="PTHR46986:SF1">
    <property type="entry name" value="ENDORIBONUCLEASE YBEY, CHLOROPLASTIC"/>
    <property type="match status" value="1"/>
</dbReference>
<dbReference type="AlphaFoldDB" id="X1T669"/>
<evidence type="ECO:0000256" key="6">
    <source>
        <dbReference type="ARBA" id="ARBA00022801"/>
    </source>
</evidence>
<proteinExistence type="inferred from homology"/>
<comment type="caution">
    <text evidence="8">The sequence shown here is derived from an EMBL/GenBank/DDBJ whole genome shotgun (WGS) entry which is preliminary data.</text>
</comment>
<keyword evidence="4" id="KW-0479">Metal-binding</keyword>
<keyword evidence="7" id="KW-0862">Zinc</keyword>
<dbReference type="InterPro" id="IPR023091">
    <property type="entry name" value="MetalPrtase_cat_dom_sf_prd"/>
</dbReference>
<evidence type="ECO:0000256" key="3">
    <source>
        <dbReference type="ARBA" id="ARBA00022722"/>
    </source>
</evidence>
<dbReference type="GO" id="GO:0006364">
    <property type="term" value="P:rRNA processing"/>
    <property type="evidence" value="ECO:0007669"/>
    <property type="project" value="InterPro"/>
</dbReference>
<dbReference type="EMBL" id="BARW01018609">
    <property type="protein sequence ID" value="GAJ00759.1"/>
    <property type="molecule type" value="Genomic_DNA"/>
</dbReference>
<sequence length="103" mass="11738">MENLNCQNKEISLLFVDDDGIREINKEYLKRNHPTNVIAFSMTEGEFGDVNPDVLGDIIISVETALRDAKNTEIEFEEELDYLMIHGILHLLGFDHETSEAEA</sequence>
<evidence type="ECO:0000256" key="1">
    <source>
        <dbReference type="ARBA" id="ARBA00001947"/>
    </source>
</evidence>
<dbReference type="HAMAP" id="MF_00009">
    <property type="entry name" value="Endoribonucl_YbeY"/>
    <property type="match status" value="1"/>
</dbReference>
<dbReference type="Gene3D" id="3.40.390.30">
    <property type="entry name" value="Metalloproteases ('zincins'), catalytic domain"/>
    <property type="match status" value="1"/>
</dbReference>
<comment type="similarity">
    <text evidence="2">Belongs to the endoribonuclease YbeY family.</text>
</comment>
<accession>X1T669</accession>
<dbReference type="GO" id="GO:0046872">
    <property type="term" value="F:metal ion binding"/>
    <property type="evidence" value="ECO:0007669"/>
    <property type="project" value="UniProtKB-KW"/>
</dbReference>
<dbReference type="InterPro" id="IPR002036">
    <property type="entry name" value="YbeY"/>
</dbReference>
<dbReference type="SUPFAM" id="SSF55486">
    <property type="entry name" value="Metalloproteases ('zincins'), catalytic domain"/>
    <property type="match status" value="1"/>
</dbReference>
<protein>
    <recommendedName>
        <fullName evidence="9">rRNA maturation RNase YbeY</fullName>
    </recommendedName>
</protein>
<gene>
    <name evidence="8" type="ORF">S12H4_31826</name>
</gene>
<dbReference type="GO" id="GO:0004222">
    <property type="term" value="F:metalloendopeptidase activity"/>
    <property type="evidence" value="ECO:0007669"/>
    <property type="project" value="InterPro"/>
</dbReference>
<evidence type="ECO:0000256" key="4">
    <source>
        <dbReference type="ARBA" id="ARBA00022723"/>
    </source>
</evidence>
<name>X1T669_9ZZZZ</name>
<keyword evidence="6" id="KW-0378">Hydrolase</keyword>
<dbReference type="PROSITE" id="PS01306">
    <property type="entry name" value="UPF0054"/>
    <property type="match status" value="1"/>
</dbReference>
<dbReference type="PANTHER" id="PTHR46986">
    <property type="entry name" value="ENDORIBONUCLEASE YBEY, CHLOROPLASTIC"/>
    <property type="match status" value="1"/>
</dbReference>
<evidence type="ECO:0008006" key="9">
    <source>
        <dbReference type="Google" id="ProtNLM"/>
    </source>
</evidence>
<evidence type="ECO:0000256" key="2">
    <source>
        <dbReference type="ARBA" id="ARBA00010875"/>
    </source>
</evidence>
<evidence type="ECO:0000313" key="8">
    <source>
        <dbReference type="EMBL" id="GAJ00759.1"/>
    </source>
</evidence>
<keyword evidence="5" id="KW-0255">Endonuclease</keyword>
<dbReference type="InterPro" id="IPR020549">
    <property type="entry name" value="YbeY_CS"/>
</dbReference>
<evidence type="ECO:0000256" key="7">
    <source>
        <dbReference type="ARBA" id="ARBA00022833"/>
    </source>
</evidence>
<comment type="cofactor">
    <cofactor evidence="1">
        <name>Zn(2+)</name>
        <dbReference type="ChEBI" id="CHEBI:29105"/>
    </cofactor>
</comment>
<reference evidence="8" key="1">
    <citation type="journal article" date="2014" name="Front. Microbiol.">
        <title>High frequency of phylogenetically diverse reductive dehalogenase-homologous genes in deep subseafloor sedimentary metagenomes.</title>
        <authorList>
            <person name="Kawai M."/>
            <person name="Futagami T."/>
            <person name="Toyoda A."/>
            <person name="Takaki Y."/>
            <person name="Nishi S."/>
            <person name="Hori S."/>
            <person name="Arai W."/>
            <person name="Tsubouchi T."/>
            <person name="Morono Y."/>
            <person name="Uchiyama I."/>
            <person name="Ito T."/>
            <person name="Fujiyama A."/>
            <person name="Inagaki F."/>
            <person name="Takami H."/>
        </authorList>
    </citation>
    <scope>NUCLEOTIDE SEQUENCE</scope>
    <source>
        <strain evidence="8">Expedition CK06-06</strain>
    </source>
</reference>
<feature type="non-terminal residue" evidence="8">
    <location>
        <position position="103"/>
    </location>
</feature>
<evidence type="ECO:0000256" key="5">
    <source>
        <dbReference type="ARBA" id="ARBA00022759"/>
    </source>
</evidence>